<feature type="region of interest" description="Disordered" evidence="1">
    <location>
        <begin position="101"/>
        <end position="120"/>
    </location>
</feature>
<accession>A0A6A6R1B8</accession>
<name>A0A6A6R1B8_9PEZI</name>
<protein>
    <submittedName>
        <fullName evidence="2">Uncharacterized protein</fullName>
    </submittedName>
</protein>
<evidence type="ECO:0000313" key="2">
    <source>
        <dbReference type="EMBL" id="KAF2498491.1"/>
    </source>
</evidence>
<sequence length="244" mass="27055">MRRPTKTVLKTITLLGITKRTHSDTTTILLERAADQKVDSTYLHQDEEPPDHAWLRFQSQHPANGSNSGESASYYASFDTSSNKSGSWSSTPYGNTATASMPQAEWFHTPPTPRRPIYTQGYQNGSFTASSATLCTYSEPSAYSHMAPQHPAYTFSQNYQPRPIYNKYSNEASATPRTPGYISRSFTSFAEAEAPRILQRHHTAPPEVQGRCSSEGRCRLCGNILSHVGTCDTCYPSGHPITHI</sequence>
<proteinExistence type="predicted"/>
<gene>
    <name evidence="2" type="ORF">BU16DRAFT_536515</name>
</gene>
<keyword evidence="3" id="KW-1185">Reference proteome</keyword>
<reference evidence="2" key="1">
    <citation type="journal article" date="2020" name="Stud. Mycol.">
        <title>101 Dothideomycetes genomes: a test case for predicting lifestyles and emergence of pathogens.</title>
        <authorList>
            <person name="Haridas S."/>
            <person name="Albert R."/>
            <person name="Binder M."/>
            <person name="Bloem J."/>
            <person name="Labutti K."/>
            <person name="Salamov A."/>
            <person name="Andreopoulos B."/>
            <person name="Baker S."/>
            <person name="Barry K."/>
            <person name="Bills G."/>
            <person name="Bluhm B."/>
            <person name="Cannon C."/>
            <person name="Castanera R."/>
            <person name="Culley D."/>
            <person name="Daum C."/>
            <person name="Ezra D."/>
            <person name="Gonzalez J."/>
            <person name="Henrissat B."/>
            <person name="Kuo A."/>
            <person name="Liang C."/>
            <person name="Lipzen A."/>
            <person name="Lutzoni F."/>
            <person name="Magnuson J."/>
            <person name="Mondo S."/>
            <person name="Nolan M."/>
            <person name="Ohm R."/>
            <person name="Pangilinan J."/>
            <person name="Park H.-J."/>
            <person name="Ramirez L."/>
            <person name="Alfaro M."/>
            <person name="Sun H."/>
            <person name="Tritt A."/>
            <person name="Yoshinaga Y."/>
            <person name="Zwiers L.-H."/>
            <person name="Turgeon B."/>
            <person name="Goodwin S."/>
            <person name="Spatafora J."/>
            <person name="Crous P."/>
            <person name="Grigoriev I."/>
        </authorList>
    </citation>
    <scope>NUCLEOTIDE SEQUENCE</scope>
    <source>
        <strain evidence="2">CBS 269.34</strain>
    </source>
</reference>
<dbReference type="EMBL" id="MU004185">
    <property type="protein sequence ID" value="KAF2498491.1"/>
    <property type="molecule type" value="Genomic_DNA"/>
</dbReference>
<organism evidence="2 3">
    <name type="scientific">Lophium mytilinum</name>
    <dbReference type="NCBI Taxonomy" id="390894"/>
    <lineage>
        <taxon>Eukaryota</taxon>
        <taxon>Fungi</taxon>
        <taxon>Dikarya</taxon>
        <taxon>Ascomycota</taxon>
        <taxon>Pezizomycotina</taxon>
        <taxon>Dothideomycetes</taxon>
        <taxon>Pleosporomycetidae</taxon>
        <taxon>Mytilinidiales</taxon>
        <taxon>Mytilinidiaceae</taxon>
        <taxon>Lophium</taxon>
    </lineage>
</organism>
<dbReference type="AlphaFoldDB" id="A0A6A6R1B8"/>
<dbReference type="Proteomes" id="UP000799750">
    <property type="component" value="Unassembled WGS sequence"/>
</dbReference>
<evidence type="ECO:0000256" key="1">
    <source>
        <dbReference type="SAM" id="MobiDB-lite"/>
    </source>
</evidence>
<evidence type="ECO:0000313" key="3">
    <source>
        <dbReference type="Proteomes" id="UP000799750"/>
    </source>
</evidence>